<dbReference type="Proteomes" id="UP000326678">
    <property type="component" value="Chromosome Gxm1"/>
</dbReference>
<evidence type="ECO:0000313" key="1">
    <source>
        <dbReference type="EMBL" id="QFS47655.1"/>
    </source>
</evidence>
<dbReference type="EMBL" id="CP045226">
    <property type="protein sequence ID" value="QFS47655.1"/>
    <property type="molecule type" value="Genomic_DNA"/>
</dbReference>
<dbReference type="KEGG" id="nsh:GXM_05147"/>
<keyword evidence="2" id="KW-1185">Reference proteome</keyword>
<reference evidence="1 2" key="1">
    <citation type="submission" date="2019-10" db="EMBL/GenBank/DDBJ databases">
        <title>Genomic and transcriptomic insights into the perfect genentic adaptation of a filamentous nitrogen-fixing cyanobacterium to rice fields.</title>
        <authorList>
            <person name="Chen Z."/>
        </authorList>
    </citation>
    <scope>NUCLEOTIDE SEQUENCE [LARGE SCALE GENOMIC DNA]</scope>
    <source>
        <strain evidence="1">CCNUC1</strain>
    </source>
</reference>
<name>A0A5P8W4J2_9NOSO</name>
<proteinExistence type="predicted"/>
<accession>A0A5P8W4J2</accession>
<organism evidence="1 2">
    <name type="scientific">Nostoc sphaeroides CCNUC1</name>
    <dbReference type="NCBI Taxonomy" id="2653204"/>
    <lineage>
        <taxon>Bacteria</taxon>
        <taxon>Bacillati</taxon>
        <taxon>Cyanobacteriota</taxon>
        <taxon>Cyanophyceae</taxon>
        <taxon>Nostocales</taxon>
        <taxon>Nostocaceae</taxon>
        <taxon>Nostoc</taxon>
    </lineage>
</organism>
<dbReference type="AlphaFoldDB" id="A0A5P8W4J2"/>
<gene>
    <name evidence="1" type="ORF">GXM_05147</name>
</gene>
<sequence>MILLVLWDGHLARPLYFRAGRMPTLQESSLYSATPKFYNLKDC</sequence>
<protein>
    <submittedName>
        <fullName evidence="1">Uncharacterized protein</fullName>
    </submittedName>
</protein>
<evidence type="ECO:0000313" key="2">
    <source>
        <dbReference type="Proteomes" id="UP000326678"/>
    </source>
</evidence>